<comment type="catalytic activity">
    <reaction evidence="7">
        <text>L-gulono-1,4-lactone + O2 = L-ascorbate + H2O2 + H(+)</text>
        <dbReference type="Rhea" id="RHEA:32363"/>
        <dbReference type="ChEBI" id="CHEBI:15378"/>
        <dbReference type="ChEBI" id="CHEBI:15379"/>
        <dbReference type="ChEBI" id="CHEBI:16240"/>
        <dbReference type="ChEBI" id="CHEBI:17587"/>
        <dbReference type="ChEBI" id="CHEBI:38290"/>
        <dbReference type="EC" id="1.1.3.8"/>
    </reaction>
</comment>
<organism evidence="10 11">
    <name type="scientific">Asparagus officinalis</name>
    <name type="common">Garden asparagus</name>
    <dbReference type="NCBI Taxonomy" id="4686"/>
    <lineage>
        <taxon>Eukaryota</taxon>
        <taxon>Viridiplantae</taxon>
        <taxon>Streptophyta</taxon>
        <taxon>Embryophyta</taxon>
        <taxon>Tracheophyta</taxon>
        <taxon>Spermatophyta</taxon>
        <taxon>Magnoliopsida</taxon>
        <taxon>Liliopsida</taxon>
        <taxon>Asparagales</taxon>
        <taxon>Asparagaceae</taxon>
        <taxon>Asparagoideae</taxon>
        <taxon>Asparagus</taxon>
    </lineage>
</organism>
<evidence type="ECO:0000256" key="7">
    <source>
        <dbReference type="ARBA" id="ARBA00048083"/>
    </source>
</evidence>
<evidence type="ECO:0000256" key="2">
    <source>
        <dbReference type="ARBA" id="ARBA00005466"/>
    </source>
</evidence>
<protein>
    <recommendedName>
        <fullName evidence="3">L-gulonolactone oxidase</fullName>
        <ecNumber evidence="3">1.1.3.8</ecNumber>
    </recommendedName>
</protein>
<dbReference type="Proteomes" id="UP000243459">
    <property type="component" value="Chromosome 1"/>
</dbReference>
<dbReference type="InterPro" id="IPR036318">
    <property type="entry name" value="FAD-bd_PCMH-like_sf"/>
</dbReference>
<dbReference type="AlphaFoldDB" id="A0A5P1FNF6"/>
<dbReference type="Gene3D" id="3.30.70.2520">
    <property type="match status" value="1"/>
</dbReference>
<dbReference type="InterPro" id="IPR050432">
    <property type="entry name" value="FAD-linked_Oxidoreductases_BP"/>
</dbReference>
<dbReference type="FunFam" id="3.30.465.10:FF:000033">
    <property type="entry name" value="L-gulonolactone oxidase 5"/>
    <property type="match status" value="1"/>
</dbReference>
<sequence length="578" mass="63503">MAILMCLLFLSLTGPNPKPASAMPPASPINCNQSVCVLSNSYGAFNDRKQCSVPTAVLYPTTEEEIRSAVAEANKNNLKVKVVSGFSHTIPKLACPDPTRSVLISTAKYNTGVKVDTVTRTVTVDSGVGLRDLINAVEAHGLSLVASPYWEGVSIGGLISTGSHGSSWWGRGGAVHDHVVGVRIVVAARKNEGFAKVLDVDESKGSLFDAVRVSLGLLGVISKVTLSLEPAFKRSITYSFRDDNSFQDEFADFAKKHEFADITWYPSQHKAVYRLDDRVPLNASGDGVNDFLGFQSTPILATTALRATETRFQKTKNVNGQCILASTELGYKKLVANGLKNNLLLFTGYPVVGSQAKMQTSGSCLHSPPSDPLTSCAWDPRTKGLFFYESTAIFFPPNFKNFILDVKKLRDLNPNKFCGVDSYNGLMIRFIKGSSAYLGQTEDSVVVDFNYYRADEALLPRLSQDVWEEVEQMAFFKYKARPHWGKNRKLAFSGVKEKYMKMSRFVEVKEMWDPKGMFSSSWSDEIVFGGGGSRGDGCAMDGECVCSEDRHCRPSEGYLCRPGLVYEDARVCRFSSSS</sequence>
<evidence type="ECO:0000313" key="10">
    <source>
        <dbReference type="EMBL" id="ONK79263.1"/>
    </source>
</evidence>
<comment type="similarity">
    <text evidence="2">Belongs to the oxygen-dependent FAD-linked oxidoreductase family.</text>
</comment>
<dbReference type="EMBL" id="CM007381">
    <property type="protein sequence ID" value="ONK79263.1"/>
    <property type="molecule type" value="Genomic_DNA"/>
</dbReference>
<dbReference type="Pfam" id="PF22906">
    <property type="entry name" value="GULLO2-like_3rd"/>
    <property type="match status" value="1"/>
</dbReference>
<comment type="pathway">
    <text evidence="1">Cofactor biosynthesis; L-ascorbate biosynthesis.</text>
</comment>
<dbReference type="NCBIfam" id="TIGR01677">
    <property type="entry name" value="pln_FAD_oxido"/>
    <property type="match status" value="1"/>
</dbReference>
<evidence type="ECO:0000256" key="6">
    <source>
        <dbReference type="ARBA" id="ARBA00023002"/>
    </source>
</evidence>
<keyword evidence="4" id="KW-0060">Ascorbate biosynthesis</keyword>
<reference evidence="11" key="1">
    <citation type="journal article" date="2017" name="Nat. Commun.">
        <title>The asparagus genome sheds light on the origin and evolution of a young Y chromosome.</title>
        <authorList>
            <person name="Harkess A."/>
            <person name="Zhou J."/>
            <person name="Xu C."/>
            <person name="Bowers J.E."/>
            <person name="Van der Hulst R."/>
            <person name="Ayyampalayam S."/>
            <person name="Mercati F."/>
            <person name="Riccardi P."/>
            <person name="McKain M.R."/>
            <person name="Kakrana A."/>
            <person name="Tang H."/>
            <person name="Ray J."/>
            <person name="Groenendijk J."/>
            <person name="Arikit S."/>
            <person name="Mathioni S.M."/>
            <person name="Nakano M."/>
            <person name="Shan H."/>
            <person name="Telgmann-Rauber A."/>
            <person name="Kanno A."/>
            <person name="Yue Z."/>
            <person name="Chen H."/>
            <person name="Li W."/>
            <person name="Chen Y."/>
            <person name="Xu X."/>
            <person name="Zhang Y."/>
            <person name="Luo S."/>
            <person name="Chen H."/>
            <person name="Gao J."/>
            <person name="Mao Z."/>
            <person name="Pires J.C."/>
            <person name="Luo M."/>
            <person name="Kudrna D."/>
            <person name="Wing R.A."/>
            <person name="Meyers B.C."/>
            <person name="Yi K."/>
            <person name="Kong H."/>
            <person name="Lavrijsen P."/>
            <person name="Sunseri F."/>
            <person name="Falavigna A."/>
            <person name="Ye Y."/>
            <person name="Leebens-Mack J.H."/>
            <person name="Chen G."/>
        </authorList>
    </citation>
    <scope>NUCLEOTIDE SEQUENCE [LARGE SCALE GENOMIC DNA]</scope>
    <source>
        <strain evidence="11">cv. DH0086</strain>
    </source>
</reference>
<name>A0A5P1FNF6_ASPOF</name>
<keyword evidence="5 8" id="KW-0732">Signal</keyword>
<proteinExistence type="inferred from homology"/>
<dbReference type="GO" id="GO:0016020">
    <property type="term" value="C:membrane"/>
    <property type="evidence" value="ECO:0007669"/>
    <property type="project" value="InterPro"/>
</dbReference>
<dbReference type="InterPro" id="IPR010030">
    <property type="entry name" value="GULO_Plant"/>
</dbReference>
<keyword evidence="11" id="KW-1185">Reference proteome</keyword>
<evidence type="ECO:0000256" key="8">
    <source>
        <dbReference type="SAM" id="SignalP"/>
    </source>
</evidence>
<dbReference type="GO" id="GO:0003885">
    <property type="term" value="F:D-arabinono-1,4-lactone oxidase activity"/>
    <property type="evidence" value="ECO:0007669"/>
    <property type="project" value="InterPro"/>
</dbReference>
<dbReference type="PIRSF" id="PIRSF000136">
    <property type="entry name" value="LGO_GLO"/>
    <property type="match status" value="1"/>
</dbReference>
<accession>A0A5P1FNF6</accession>
<dbReference type="GO" id="GO:0019853">
    <property type="term" value="P:L-ascorbic acid biosynthetic process"/>
    <property type="evidence" value="ECO:0007669"/>
    <property type="project" value="UniProtKB-UniPathway"/>
</dbReference>
<gene>
    <name evidence="10" type="ORF">A4U43_C01F4600</name>
</gene>
<dbReference type="InterPro" id="IPR006094">
    <property type="entry name" value="Oxid_FAD_bind_N"/>
</dbReference>
<dbReference type="OMA" id="YGMISPY"/>
<feature type="signal peptide" evidence="8">
    <location>
        <begin position="1"/>
        <end position="22"/>
    </location>
</feature>
<dbReference type="PANTHER" id="PTHR13878:SF125">
    <property type="entry name" value="L-GULONOLACTONE OXIDASE 3"/>
    <property type="match status" value="1"/>
</dbReference>
<dbReference type="PANTHER" id="PTHR13878">
    <property type="entry name" value="GULONOLACTONE OXIDASE"/>
    <property type="match status" value="1"/>
</dbReference>
<dbReference type="Pfam" id="PF01565">
    <property type="entry name" value="FAD_binding_4"/>
    <property type="match status" value="1"/>
</dbReference>
<evidence type="ECO:0000256" key="4">
    <source>
        <dbReference type="ARBA" id="ARBA00022644"/>
    </source>
</evidence>
<dbReference type="Gramene" id="ONK79263">
    <property type="protein sequence ID" value="ONK79263"/>
    <property type="gene ID" value="A4U43_C01F4600"/>
</dbReference>
<dbReference type="Pfam" id="PF04030">
    <property type="entry name" value="ALO"/>
    <property type="match status" value="1"/>
</dbReference>
<evidence type="ECO:0000256" key="5">
    <source>
        <dbReference type="ARBA" id="ARBA00022729"/>
    </source>
</evidence>
<evidence type="ECO:0000313" key="11">
    <source>
        <dbReference type="Proteomes" id="UP000243459"/>
    </source>
</evidence>
<feature type="domain" description="FAD-binding PCMH-type" evidence="9">
    <location>
        <begin position="50"/>
        <end position="231"/>
    </location>
</feature>
<dbReference type="InterPro" id="IPR007173">
    <property type="entry name" value="ALO_C"/>
</dbReference>
<dbReference type="UniPathway" id="UPA00132"/>
<feature type="chain" id="PRO_5024320756" description="L-gulonolactone oxidase" evidence="8">
    <location>
        <begin position="23"/>
        <end position="578"/>
    </location>
</feature>
<evidence type="ECO:0000259" key="9">
    <source>
        <dbReference type="PROSITE" id="PS51387"/>
    </source>
</evidence>
<evidence type="ECO:0000256" key="3">
    <source>
        <dbReference type="ARBA" id="ARBA00013121"/>
    </source>
</evidence>
<dbReference type="GO" id="GO:0071949">
    <property type="term" value="F:FAD binding"/>
    <property type="evidence" value="ECO:0007669"/>
    <property type="project" value="InterPro"/>
</dbReference>
<dbReference type="InterPro" id="IPR010031">
    <property type="entry name" value="FAD_lactone_oxidase-like"/>
</dbReference>
<evidence type="ECO:0000256" key="1">
    <source>
        <dbReference type="ARBA" id="ARBA00005147"/>
    </source>
</evidence>
<dbReference type="InterPro" id="IPR016169">
    <property type="entry name" value="FAD-bd_PCMH_sub2"/>
</dbReference>
<dbReference type="OrthoDB" id="610608at2759"/>
<dbReference type="GO" id="GO:0050105">
    <property type="term" value="F:L-gulonolactone oxidase activity"/>
    <property type="evidence" value="ECO:0007669"/>
    <property type="project" value="UniProtKB-EC"/>
</dbReference>
<keyword evidence="6" id="KW-0560">Oxidoreductase</keyword>
<dbReference type="InterPro" id="IPR016166">
    <property type="entry name" value="FAD-bd_PCMH"/>
</dbReference>
<dbReference type="SUPFAM" id="SSF56176">
    <property type="entry name" value="FAD-binding/transporter-associated domain-like"/>
    <property type="match status" value="1"/>
</dbReference>
<dbReference type="InterPro" id="IPR055154">
    <property type="entry name" value="GULLO2-like_C"/>
</dbReference>
<dbReference type="PROSITE" id="PS51387">
    <property type="entry name" value="FAD_PCMH"/>
    <property type="match status" value="1"/>
</dbReference>
<dbReference type="EC" id="1.1.3.8" evidence="3"/>
<dbReference type="Gene3D" id="3.30.465.10">
    <property type="match status" value="1"/>
</dbReference>